<dbReference type="GO" id="GO:0017080">
    <property type="term" value="F:sodium channel regulator activity"/>
    <property type="evidence" value="ECO:0007669"/>
    <property type="project" value="UniProtKB-ARBA"/>
</dbReference>
<keyword evidence="11 17" id="KW-0406">Ion transport</keyword>
<dbReference type="GO" id="GO:0016323">
    <property type="term" value="C:basolateral plasma membrane"/>
    <property type="evidence" value="ECO:0007669"/>
    <property type="project" value="UniProtKB-SubCell"/>
</dbReference>
<sequence length="101" mass="11304">IQTFSDIPCFCLHHLPATLSAHPIEGTTMLSKRTSPGAEVRTEPQTLKPHGSDEDNPFFYDESTLRKRGLLVAAVLFIMGIVILTSGKCRQLSQLCRNHRR</sequence>
<accession>A0A8C9ASZ6</accession>
<evidence type="ECO:0000256" key="2">
    <source>
        <dbReference type="ARBA" id="ARBA00022448"/>
    </source>
</evidence>
<evidence type="ECO:0000256" key="15">
    <source>
        <dbReference type="ARBA" id="ARBA00056439"/>
    </source>
</evidence>
<evidence type="ECO:0000313" key="19">
    <source>
        <dbReference type="Ensembl" id="ENSPSMP00000035158.1"/>
    </source>
</evidence>
<reference evidence="19" key="1">
    <citation type="submission" date="2025-08" db="UniProtKB">
        <authorList>
            <consortium name="Ensembl"/>
        </authorList>
    </citation>
    <scope>IDENTIFICATION</scope>
</reference>
<protein>
    <recommendedName>
        <fullName evidence="17">FXYD domain-containing ion transport regulator</fullName>
    </recommendedName>
</protein>
<name>A0A8C9ASZ6_PROSS</name>
<dbReference type="Ensembl" id="ENSPSMT00000040535.1">
    <property type="protein sequence ID" value="ENSPSMP00000035158.1"/>
    <property type="gene ID" value="ENSPSMG00000024241.1"/>
</dbReference>
<dbReference type="PANTHER" id="PTHR14132">
    <property type="entry name" value="SODIUM/POTASSIUM-TRANSPORTING ATPASE SUBUNIT GAMMA"/>
    <property type="match status" value="1"/>
</dbReference>
<dbReference type="PROSITE" id="PS01310">
    <property type="entry name" value="FXYD"/>
    <property type="match status" value="1"/>
</dbReference>
<dbReference type="CDD" id="cd20323">
    <property type="entry name" value="FXYD_FXYD5"/>
    <property type="match status" value="1"/>
</dbReference>
<keyword evidence="12 17" id="KW-0472">Membrane</keyword>
<keyword evidence="4" id="KW-0633">Potassium transport</keyword>
<evidence type="ECO:0000256" key="9">
    <source>
        <dbReference type="ARBA" id="ARBA00022989"/>
    </source>
</evidence>
<evidence type="ECO:0000256" key="12">
    <source>
        <dbReference type="ARBA" id="ARBA00023136"/>
    </source>
</evidence>
<keyword evidence="10" id="KW-0915">Sodium</keyword>
<keyword evidence="20" id="KW-1185">Reference proteome</keyword>
<evidence type="ECO:0000256" key="4">
    <source>
        <dbReference type="ARBA" id="ARBA00022538"/>
    </source>
</evidence>
<keyword evidence="8" id="KW-0630">Potassium</keyword>
<evidence type="ECO:0000256" key="8">
    <source>
        <dbReference type="ARBA" id="ARBA00022958"/>
    </source>
</evidence>
<dbReference type="Gene3D" id="1.20.5.780">
    <property type="entry name" value="Single helix bin"/>
    <property type="match status" value="1"/>
</dbReference>
<evidence type="ECO:0000256" key="11">
    <source>
        <dbReference type="ARBA" id="ARBA00023065"/>
    </source>
</evidence>
<dbReference type="FunFam" id="1.20.5.780:FF:000005">
    <property type="entry name" value="FXYD domain-containing ion transport regulator"/>
    <property type="match status" value="1"/>
</dbReference>
<dbReference type="PANTHER" id="PTHR14132:SF14">
    <property type="entry name" value="FXYD DOMAIN-CONTAINING ION TRANSPORT REGULATOR 5"/>
    <property type="match status" value="1"/>
</dbReference>
<comment type="function">
    <text evidence="15">Associates with and regulates the activity of the sodium/potassium-transporting ATPase (NKA) which catalyzes the hydrolysis of ATP coupled with the exchange of Na(+) and K(+) ions across the plasma membrane. May increase NKA activity by increasing the apparent affinity for Na(+). Involved in down-regulation of E-cadherin which results in reduced cell adhesion. Promotes metastasis.</text>
</comment>
<evidence type="ECO:0000256" key="16">
    <source>
        <dbReference type="ARBA" id="ARBA00064017"/>
    </source>
</evidence>
<evidence type="ECO:0000256" key="6">
    <source>
        <dbReference type="ARBA" id="ARBA00022692"/>
    </source>
</evidence>
<keyword evidence="3" id="KW-1003">Cell membrane</keyword>
<evidence type="ECO:0000256" key="14">
    <source>
        <dbReference type="ARBA" id="ARBA00023768"/>
    </source>
</evidence>
<evidence type="ECO:0000256" key="5">
    <source>
        <dbReference type="ARBA" id="ARBA00022607"/>
    </source>
</evidence>
<keyword evidence="13" id="KW-0739">Sodium transport</keyword>
<keyword evidence="7" id="KW-0732">Signal</keyword>
<dbReference type="InterPro" id="IPR000272">
    <property type="entry name" value="Ion-transport_regulator_FXYD"/>
</dbReference>
<proteinExistence type="inferred from homology"/>
<evidence type="ECO:0000313" key="20">
    <source>
        <dbReference type="Proteomes" id="UP000694414"/>
    </source>
</evidence>
<dbReference type="InterPro" id="IPR047297">
    <property type="entry name" value="FXYD_motif"/>
</dbReference>
<evidence type="ECO:0000256" key="13">
    <source>
        <dbReference type="ARBA" id="ARBA00023201"/>
    </source>
</evidence>
<evidence type="ECO:0000256" key="1">
    <source>
        <dbReference type="ARBA" id="ARBA00005948"/>
    </source>
</evidence>
<evidence type="ECO:0000256" key="17">
    <source>
        <dbReference type="RuleBase" id="RU364131"/>
    </source>
</evidence>
<dbReference type="Pfam" id="PF02038">
    <property type="entry name" value="ATP1G1_PLM_MAT8"/>
    <property type="match status" value="1"/>
</dbReference>
<dbReference type="Proteomes" id="UP000694414">
    <property type="component" value="Unplaced"/>
</dbReference>
<dbReference type="GeneTree" id="ENSGT00990000203831"/>
<evidence type="ECO:0000256" key="10">
    <source>
        <dbReference type="ARBA" id="ARBA00023053"/>
    </source>
</evidence>
<organism evidence="19 20">
    <name type="scientific">Prolemur simus</name>
    <name type="common">Greater bamboo lemur</name>
    <name type="synonym">Hapalemur simus</name>
    <dbReference type="NCBI Taxonomy" id="1328070"/>
    <lineage>
        <taxon>Eukaryota</taxon>
        <taxon>Metazoa</taxon>
        <taxon>Chordata</taxon>
        <taxon>Craniata</taxon>
        <taxon>Vertebrata</taxon>
        <taxon>Euteleostomi</taxon>
        <taxon>Mammalia</taxon>
        <taxon>Eutheria</taxon>
        <taxon>Euarchontoglires</taxon>
        <taxon>Primates</taxon>
        <taxon>Strepsirrhini</taxon>
        <taxon>Lemuriformes</taxon>
        <taxon>Lemuridae</taxon>
        <taxon>Prolemur</taxon>
    </lineage>
</organism>
<dbReference type="GO" id="GO:0006814">
    <property type="term" value="P:sodium ion transport"/>
    <property type="evidence" value="ECO:0007669"/>
    <property type="project" value="UniProtKB-KW"/>
</dbReference>
<keyword evidence="2 17" id="KW-0813">Transport</keyword>
<feature type="region of interest" description="Disordered" evidence="18">
    <location>
        <begin position="26"/>
        <end position="55"/>
    </location>
</feature>
<comment type="subcellular location">
    <subcellularLocation>
        <location evidence="14">Basolateral cell membrane</location>
        <topology evidence="14">Single-pass type I membrane protein</topology>
    </subcellularLocation>
</comment>
<dbReference type="AlphaFoldDB" id="A0A8C9ASZ6"/>
<comment type="subunit">
    <text evidence="16">Regulatory subunit of the sodium/potassium-transporting ATPase which is composed of a catalytic alpha subunit, a non-catalytic beta subunit and an additional regulatory subunit. The regulatory subunit, a member of the FXYD protein family, modulates the enzymatic activity in a tissue- and isoform-specific way by changing affinities of the Na+/K+-ATPase toward Na(+), K(+) or ATP.</text>
</comment>
<keyword evidence="9 17" id="KW-1133">Transmembrane helix</keyword>
<evidence type="ECO:0000256" key="7">
    <source>
        <dbReference type="ARBA" id="ARBA00022729"/>
    </source>
</evidence>
<reference evidence="19" key="2">
    <citation type="submission" date="2025-09" db="UniProtKB">
        <authorList>
            <consortium name="Ensembl"/>
        </authorList>
    </citation>
    <scope>IDENTIFICATION</scope>
</reference>
<evidence type="ECO:0000256" key="3">
    <source>
        <dbReference type="ARBA" id="ARBA00022475"/>
    </source>
</evidence>
<dbReference type="GO" id="GO:0006813">
    <property type="term" value="P:potassium ion transport"/>
    <property type="evidence" value="ECO:0007669"/>
    <property type="project" value="UniProtKB-KW"/>
</dbReference>
<comment type="similarity">
    <text evidence="1 17">Belongs to the FXYD family.</text>
</comment>
<dbReference type="GO" id="GO:0043269">
    <property type="term" value="P:regulation of monoatomic ion transport"/>
    <property type="evidence" value="ECO:0007669"/>
    <property type="project" value="InterPro"/>
</dbReference>
<feature type="transmembrane region" description="Helical" evidence="17">
    <location>
        <begin position="69"/>
        <end position="87"/>
    </location>
</feature>
<keyword evidence="6 17" id="KW-0812">Transmembrane</keyword>
<evidence type="ECO:0000256" key="18">
    <source>
        <dbReference type="SAM" id="MobiDB-lite"/>
    </source>
</evidence>
<keyword evidence="5" id="KW-0740">Sodium/potassium transport</keyword>